<reference evidence="1 2" key="1">
    <citation type="journal article" date="2015" name="Int. J. Syst. Evol. Microbiol.">
        <title>Aestuariivita atlantica sp. nov., isolated from deep sea sediment of the Atlantic Ocean.</title>
        <authorList>
            <person name="Li G."/>
            <person name="Lai Q."/>
            <person name="Du Y."/>
            <person name="Liu X."/>
            <person name="Sun F."/>
            <person name="Shao Z."/>
        </authorList>
    </citation>
    <scope>NUCLEOTIDE SEQUENCE [LARGE SCALE GENOMIC DNA]</scope>
    <source>
        <strain evidence="1 2">22II-S11-z3</strain>
    </source>
</reference>
<evidence type="ECO:0000313" key="1">
    <source>
        <dbReference type="EMBL" id="KNG91995.1"/>
    </source>
</evidence>
<organism evidence="1 2">
    <name type="scientific">Pseudaestuariivita atlantica</name>
    <dbReference type="NCBI Taxonomy" id="1317121"/>
    <lineage>
        <taxon>Bacteria</taxon>
        <taxon>Pseudomonadati</taxon>
        <taxon>Pseudomonadota</taxon>
        <taxon>Alphaproteobacteria</taxon>
        <taxon>Rhodobacterales</taxon>
        <taxon>Paracoccaceae</taxon>
        <taxon>Pseudaestuariivita</taxon>
    </lineage>
</organism>
<dbReference type="EMBL" id="AQQZ01000019">
    <property type="protein sequence ID" value="KNG91995.1"/>
    <property type="molecule type" value="Genomic_DNA"/>
</dbReference>
<evidence type="ECO:0000313" key="2">
    <source>
        <dbReference type="Proteomes" id="UP000036938"/>
    </source>
</evidence>
<keyword evidence="2" id="KW-1185">Reference proteome</keyword>
<name>A0A0L1JJS6_9RHOB</name>
<comment type="caution">
    <text evidence="1">The sequence shown here is derived from an EMBL/GenBank/DDBJ whole genome shotgun (WGS) entry which is preliminary data.</text>
</comment>
<dbReference type="OrthoDB" id="7704798at2"/>
<protein>
    <submittedName>
        <fullName evidence="1">Uncharacterized protein</fullName>
    </submittedName>
</protein>
<proteinExistence type="predicted"/>
<dbReference type="AlphaFoldDB" id="A0A0L1JJS6"/>
<dbReference type="Proteomes" id="UP000036938">
    <property type="component" value="Unassembled WGS sequence"/>
</dbReference>
<gene>
    <name evidence="1" type="ORF">ATO11_19605</name>
</gene>
<accession>A0A0L1JJS6</accession>
<dbReference type="RefSeq" id="WP_050532603.1">
    <property type="nucleotide sequence ID" value="NZ_AQQZ01000019.1"/>
</dbReference>
<sequence>MSKIASQAARVWKSAQLYIGFHRDPEGRQRSAPKVWPPKDARASIHADPDIQETFLMLKSADGDADQDVQIKLRPDMVVLRRDFDGAWEGIIADTHSVSVKVGGVSIRINHDGSITREDGDSTTWVEADGGVLKKTEFVEAAVSSDGMEMTRRTPDNLTAITPHGLLSKDR</sequence>